<accession>A0ABY5MUZ4</accession>
<sequence length="144" mass="15329">MNPDLQAKTCSSLLSYAPRADGSLVETGEVLVAPAQGITLEMTSVVRNEGGALCGVVQLADLRRGIVRVNGARLPPERNASALASLVQRLAPMAGRKACETLRFQNGQLMKFGRVDQVNMTLPGKPVRWVDAAAGFRVAASARR</sequence>
<evidence type="ECO:0008006" key="3">
    <source>
        <dbReference type="Google" id="ProtNLM"/>
    </source>
</evidence>
<proteinExistence type="predicted"/>
<keyword evidence="2" id="KW-1185">Reference proteome</keyword>
<evidence type="ECO:0000313" key="2">
    <source>
        <dbReference type="Proteomes" id="UP000831921"/>
    </source>
</evidence>
<evidence type="ECO:0000313" key="1">
    <source>
        <dbReference type="EMBL" id="UUR08048.1"/>
    </source>
</evidence>
<dbReference type="EMBL" id="CP097253">
    <property type="protein sequence ID" value="UUR08048.1"/>
    <property type="molecule type" value="Genomic_DNA"/>
</dbReference>
<name>A0ABY5MUZ4_9SPHN</name>
<dbReference type="RefSeq" id="WP_249503826.1">
    <property type="nucleotide sequence ID" value="NZ_CP097253.1"/>
</dbReference>
<dbReference type="Proteomes" id="UP000831921">
    <property type="component" value="Chromosome"/>
</dbReference>
<gene>
    <name evidence="1" type="ORF">M1K48_14170</name>
</gene>
<reference evidence="1 2" key="1">
    <citation type="submission" date="2022-05" db="EMBL/GenBank/DDBJ databases">
        <title>S8-45 Sphingomonas ultraviolaceadurans.</title>
        <authorList>
            <person name="Liu Y."/>
        </authorList>
    </citation>
    <scope>NUCLEOTIDE SEQUENCE [LARGE SCALE GENOMIC DNA]</scope>
    <source>
        <strain evidence="1 2">S8-45</strain>
    </source>
</reference>
<organism evidence="1 2">
    <name type="scientific">Sphingomonas glaciei</name>
    <dbReference type="NCBI Taxonomy" id="2938948"/>
    <lineage>
        <taxon>Bacteria</taxon>
        <taxon>Pseudomonadati</taxon>
        <taxon>Pseudomonadota</taxon>
        <taxon>Alphaproteobacteria</taxon>
        <taxon>Sphingomonadales</taxon>
        <taxon>Sphingomonadaceae</taxon>
        <taxon>Sphingomonas</taxon>
    </lineage>
</organism>
<protein>
    <recommendedName>
        <fullName evidence="3">Nuclease</fullName>
    </recommendedName>
</protein>